<dbReference type="EMBL" id="AP024590">
    <property type="protein sequence ID" value="BCU55964.1"/>
    <property type="molecule type" value="Genomic_DNA"/>
</dbReference>
<dbReference type="AlphaFoldDB" id="A0AA86MCT2"/>
<reference evidence="1" key="1">
    <citation type="submission" date="2021-04" db="EMBL/GenBank/DDBJ databases">
        <title>Difference and commonality of drug resistance evolution in various bacteria. and drug sensitivity profiles.</title>
        <authorList>
            <person name="Maeda T."/>
            <person name="Shibai A."/>
            <person name="Kawada K."/>
            <person name="Kotani H."/>
            <person name="Tarusawa Y."/>
            <person name="Tanabe K."/>
            <person name="Furusawa C."/>
        </authorList>
    </citation>
    <scope>NUCLEOTIDE SEQUENCE</scope>
    <source>
        <strain evidence="1">JCM 8580</strain>
    </source>
</reference>
<accession>A0AA86MCT2</accession>
<sequence length="65" mass="7677">MKNENIIIGEAIIFLLETQPREKFSRSMLEQYLTDLYIEKYESSSSVDEVELYLSALEKIKFNPQ</sequence>
<protein>
    <submittedName>
        <fullName evidence="1">Uncharacterized protein</fullName>
    </submittedName>
</protein>
<evidence type="ECO:0000313" key="2">
    <source>
        <dbReference type="Proteomes" id="UP000682928"/>
    </source>
</evidence>
<organism evidence="1 2">
    <name type="scientific">Enterobacter kobei</name>
    <dbReference type="NCBI Taxonomy" id="208224"/>
    <lineage>
        <taxon>Bacteria</taxon>
        <taxon>Pseudomonadati</taxon>
        <taxon>Pseudomonadota</taxon>
        <taxon>Gammaproteobacteria</taxon>
        <taxon>Enterobacterales</taxon>
        <taxon>Enterobacteriaceae</taxon>
        <taxon>Enterobacter</taxon>
        <taxon>Enterobacter cloacae complex</taxon>
    </lineage>
</organism>
<evidence type="ECO:0000313" key="1">
    <source>
        <dbReference type="EMBL" id="BCU55964.1"/>
    </source>
</evidence>
<proteinExistence type="predicted"/>
<name>A0AA86MCT2_9ENTR</name>
<gene>
    <name evidence="1" type="ORF">ENKO_25580</name>
</gene>
<dbReference type="RefSeq" id="WP_088219547.1">
    <property type="nucleotide sequence ID" value="NZ_AP024590.1"/>
</dbReference>
<dbReference type="Proteomes" id="UP000682928">
    <property type="component" value="Chromosome"/>
</dbReference>